<evidence type="ECO:0000256" key="3">
    <source>
        <dbReference type="ARBA" id="ARBA00022801"/>
    </source>
</evidence>
<keyword evidence="3 4" id="KW-0378">Hydrolase</keyword>
<reference evidence="6" key="1">
    <citation type="submission" date="2012-02" db="EMBL/GenBank/DDBJ databases">
        <title>Whole genome shotgun sequence of Gordonia otitidis NBRC 100426.</title>
        <authorList>
            <person name="Yoshida I."/>
            <person name="Hosoyama A."/>
            <person name="Tsuchikane K."/>
            <person name="Katsumata H."/>
            <person name="Yamazaki S."/>
            <person name="Fujita N."/>
        </authorList>
    </citation>
    <scope>NUCLEOTIDE SEQUENCE [LARGE SCALE GENOMIC DNA]</scope>
    <source>
        <strain evidence="6">NBRC 100426</strain>
    </source>
</reference>
<dbReference type="InterPro" id="IPR050309">
    <property type="entry name" value="Type-B_Carboxylest/Lipase"/>
</dbReference>
<dbReference type="Pfam" id="PF00135">
    <property type="entry name" value="COesterase"/>
    <property type="match status" value="1"/>
</dbReference>
<dbReference type="RefSeq" id="WP_007239776.1">
    <property type="nucleotide sequence ID" value="NZ_BAFB01000170.1"/>
</dbReference>
<feature type="domain" description="Carboxylesterase type B" evidence="5">
    <location>
        <begin position="5"/>
        <end position="498"/>
    </location>
</feature>
<name>H5TQ06_GORO1</name>
<accession>H5TQ06</accession>
<dbReference type="PANTHER" id="PTHR11559">
    <property type="entry name" value="CARBOXYLESTERASE"/>
    <property type="match status" value="1"/>
</dbReference>
<dbReference type="GO" id="GO:0016787">
    <property type="term" value="F:hydrolase activity"/>
    <property type="evidence" value="ECO:0007669"/>
    <property type="project" value="UniProtKB-KW"/>
</dbReference>
<evidence type="ECO:0000256" key="2">
    <source>
        <dbReference type="ARBA" id="ARBA00010515"/>
    </source>
</evidence>
<evidence type="ECO:0000259" key="5">
    <source>
        <dbReference type="Pfam" id="PF00135"/>
    </source>
</evidence>
<dbReference type="OrthoDB" id="3199405at2"/>
<dbReference type="PROSITE" id="PS00941">
    <property type="entry name" value="CARBOXYLESTERASE_B_2"/>
    <property type="match status" value="1"/>
</dbReference>
<dbReference type="Gene3D" id="3.40.50.1820">
    <property type="entry name" value="alpha/beta hydrolase"/>
    <property type="match status" value="1"/>
</dbReference>
<dbReference type="AlphaFoldDB" id="H5TQ06"/>
<dbReference type="InterPro" id="IPR002168">
    <property type="entry name" value="Lipase_GDXG_HIS_AS"/>
</dbReference>
<dbReference type="SUPFAM" id="SSF53474">
    <property type="entry name" value="alpha/beta-Hydrolases"/>
    <property type="match status" value="1"/>
</dbReference>
<dbReference type="EMBL" id="BAFB01000170">
    <property type="protein sequence ID" value="GAB35564.1"/>
    <property type="molecule type" value="Genomic_DNA"/>
</dbReference>
<dbReference type="InterPro" id="IPR019819">
    <property type="entry name" value="Carboxylesterase_B_CS"/>
</dbReference>
<dbReference type="EC" id="3.1.1.-" evidence="4"/>
<dbReference type="PROSITE" id="PS01173">
    <property type="entry name" value="LIPASE_GDXG_HIS"/>
    <property type="match status" value="1"/>
</dbReference>
<keyword evidence="7" id="KW-1185">Reference proteome</keyword>
<protein>
    <recommendedName>
        <fullName evidence="4">Carboxylic ester hydrolase</fullName>
        <ecNumber evidence="4">3.1.1.-</ecNumber>
    </recommendedName>
</protein>
<dbReference type="InterPro" id="IPR002018">
    <property type="entry name" value="CarbesteraseB"/>
</dbReference>
<evidence type="ECO:0000256" key="1">
    <source>
        <dbReference type="ARBA" id="ARBA00005964"/>
    </source>
</evidence>
<evidence type="ECO:0000313" key="7">
    <source>
        <dbReference type="Proteomes" id="UP000005038"/>
    </source>
</evidence>
<gene>
    <name evidence="6" type="ORF">GOOTI_170_00310</name>
</gene>
<dbReference type="PROSITE" id="PS00122">
    <property type="entry name" value="CARBOXYLESTERASE_B_1"/>
    <property type="match status" value="1"/>
</dbReference>
<dbReference type="InterPro" id="IPR029058">
    <property type="entry name" value="AB_hydrolase_fold"/>
</dbReference>
<comment type="similarity">
    <text evidence="2">Belongs to the 'GDXG' lipolytic enzyme family.</text>
</comment>
<proteinExistence type="inferred from homology"/>
<dbReference type="InterPro" id="IPR019826">
    <property type="entry name" value="Carboxylesterase_B_AS"/>
</dbReference>
<dbReference type="Proteomes" id="UP000005038">
    <property type="component" value="Unassembled WGS sequence"/>
</dbReference>
<comment type="similarity">
    <text evidence="1 4">Belongs to the type-B carboxylesterase/lipase family.</text>
</comment>
<dbReference type="STRING" id="1108044.GOOTI_170_00310"/>
<sequence>MTLIDTIVTTADGLVGGRRGKLARRGTISWKAIPFAAPPVGAGRFREAQPVAPWPGVRDCTKFGNAAVQERRFTATGPGRYAPTSEDCLTLNVFSPETEPSTPRPVMVFIHGGAYILGTAATPLYDGSLLARAQDVVVVTVQYRFGAFGLLDFSQYSTSDRTFDENPGLSDMLAALRWVQRNIAAFGGDPDNVTVFGESAGGSAVLTLLATPDAEGLFARAIAESPAPELVIDKSSATVFADEFVRLLRDPDRRSSGVDDRGAAIDPALARRLLDGASTEEIFRASNRLMRFASRAQTPEPVPFAPVAGSRLLPQLPVVAAREGTTHPVPLIVGGNRDEGKLFEKLWNMLPDAERMLLRVEDEGAREQISALYTGPGERLRLSADATFWAPTVAFADGHSRTAPTFSYRYDFFTKVLGKLGVGATHATELFAVFGAFRSALGAPLSVGDWRAVARVTADVQSRWGAFARTGVPGSDWPRYSEDTREILVIDRTDHIETDPHGERRLAWHEGTGIVADGVLEEAEELGSEFDAARGI</sequence>
<organism evidence="6 7">
    <name type="scientific">Gordonia otitidis (strain DSM 44809 / CCUG 52243 / JCM 12355 / NBRC 100426 / IFM 10032)</name>
    <dbReference type="NCBI Taxonomy" id="1108044"/>
    <lineage>
        <taxon>Bacteria</taxon>
        <taxon>Bacillati</taxon>
        <taxon>Actinomycetota</taxon>
        <taxon>Actinomycetes</taxon>
        <taxon>Mycobacteriales</taxon>
        <taxon>Gordoniaceae</taxon>
        <taxon>Gordonia</taxon>
    </lineage>
</organism>
<dbReference type="ESTHER" id="9acto-h5tq06">
    <property type="family name" value="Carb_B_Bacteria"/>
</dbReference>
<dbReference type="SMR" id="H5TQ06"/>
<comment type="caution">
    <text evidence="6">The sequence shown here is derived from an EMBL/GenBank/DDBJ whole genome shotgun (WGS) entry which is preliminary data.</text>
</comment>
<evidence type="ECO:0000313" key="6">
    <source>
        <dbReference type="EMBL" id="GAB35564.1"/>
    </source>
</evidence>
<evidence type="ECO:0000256" key="4">
    <source>
        <dbReference type="RuleBase" id="RU361235"/>
    </source>
</evidence>